<sequence length="1172" mass="132349">MEAAGSVDMPEGGRATAIALDFSAGEPSSSTPAKVPRRIRKRLLECRSSPPASVEEIEAKLREADLRRRQFHEWLSSKARPKPRSPSWSSQEEDPGQRLEAKLNAAEQKRLNLLANAQMRLARLDELRQAAKCSVEMRFEKQREELGSRVESRVQQAEANRMRLLKAHMQKHAVIKERKARSLLQRTARENKYKECIRSAISQKWYAAERKRMVLLEAEKSRAQARVMQACRVAKFVWCQRESERRKMKEQLESRLQRAKRQRAEHLRLRSNAHNAAARVNWIKHGDLLSRKLAWFWRQFVRCKRTTFALAEEYIALGINENTVKTMPFEQLAHLIESASTLQTVKALLDRFESRFLLYQPSSSSKPENIDHLLKRLSSPRKRTPPGKKSRVVDNKCSARVSSSGAGKLSRYPVRAVLCAYMILGHPNAVFSEHGEREVALSRAAADLTREFELLIKVILDGTNSVFMSKLPLPDALLHDSENRKQSATQSPPENTFRKQLLIFDAVWRSYLYCFVVWKVKDARLLEDDLVRAACQLELSMMQTCKLTSEGEALNLSHDMRAIQKQVAEDQKLLREKVEHLSGNEGLLRMECALSDTRSRFFEAKESGTPLVGHVAQLSSPNGSNSSVKSVVDSVSREHFIEKRGSSKRVARSLFGRTSLQPLPSTHSSSTTAGQLPSENELLVNEIVHNDQSSFANDLDVENAIGSSIKSKVKETMEKAFWDEVMQSMKEDSPDYGRIIGLVKEVRDELSEMAPLSWKQEIHDSIDIDILSQVMELGTRDRDYLGRILEYALLTLRKLSAPANEDDLKKSHEKLLKELASIAQSDCEKESTFTISMIKGLRFVLDQIQTLHPSACQTLKKEISKARIQMIEPIIKGSAGLEYLQKAFDERYGPPSTAADTLIVTKLWLSPLKNIADEEWNEYVDSLSLLAESHALPPITSLRTGGKMPLAHRQPSAEAPVEGQPECTGEKLDVLLRLGLLRLASSMEGLITDTVPETLKLNVLRLRSLQSQLQQIIVISTSILVLRQIVISESLVPTLSELDTIISNSVKSLFELLDNEPDVGIEEIIETTANSFPEEKLLSRKQLMARILKKSLDNEDPVFRKVNRSIYLATRAVLFAGTGPRGRRLAQGILQKVGAAMLLDRVVRAAEVLIIMAKVSLQVHGPWYQFLV</sequence>
<feature type="region of interest" description="Disordered" evidence="3">
    <location>
        <begin position="376"/>
        <end position="395"/>
    </location>
</feature>
<organism evidence="4 5">
    <name type="scientific">Dendrobium chrysotoxum</name>
    <name type="common">Orchid</name>
    <dbReference type="NCBI Taxonomy" id="161865"/>
    <lineage>
        <taxon>Eukaryota</taxon>
        <taxon>Viridiplantae</taxon>
        <taxon>Streptophyta</taxon>
        <taxon>Embryophyta</taxon>
        <taxon>Tracheophyta</taxon>
        <taxon>Spermatophyta</taxon>
        <taxon>Magnoliopsida</taxon>
        <taxon>Liliopsida</taxon>
        <taxon>Asparagales</taxon>
        <taxon>Orchidaceae</taxon>
        <taxon>Epidendroideae</taxon>
        <taxon>Malaxideae</taxon>
        <taxon>Dendrobiinae</taxon>
        <taxon>Dendrobium</taxon>
    </lineage>
</organism>
<dbReference type="GO" id="GO:0007165">
    <property type="term" value="P:signal transduction"/>
    <property type="evidence" value="ECO:0007669"/>
    <property type="project" value="TreeGrafter"/>
</dbReference>
<comment type="caution">
    <text evidence="4">The sequence shown here is derived from an EMBL/GenBank/DDBJ whole genome shotgun (WGS) entry which is preliminary data.</text>
</comment>
<accession>A0AAV7GXC4</accession>
<reference evidence="4 5" key="1">
    <citation type="journal article" date="2021" name="Hortic Res">
        <title>Chromosome-scale assembly of the Dendrobium chrysotoxum genome enhances the understanding of orchid evolution.</title>
        <authorList>
            <person name="Zhang Y."/>
            <person name="Zhang G.Q."/>
            <person name="Zhang D."/>
            <person name="Liu X.D."/>
            <person name="Xu X.Y."/>
            <person name="Sun W.H."/>
            <person name="Yu X."/>
            <person name="Zhu X."/>
            <person name="Wang Z.W."/>
            <person name="Zhao X."/>
            <person name="Zhong W.Y."/>
            <person name="Chen H."/>
            <person name="Yin W.L."/>
            <person name="Huang T."/>
            <person name="Niu S.C."/>
            <person name="Liu Z.J."/>
        </authorList>
    </citation>
    <scope>NUCLEOTIDE SEQUENCE [LARGE SCALE GENOMIC DNA]</scope>
    <source>
        <strain evidence="4">Lindl</strain>
    </source>
</reference>
<feature type="compositionally biased region" description="Basic residues" evidence="3">
    <location>
        <begin position="378"/>
        <end position="390"/>
    </location>
</feature>
<feature type="region of interest" description="Disordered" evidence="3">
    <location>
        <begin position="74"/>
        <end position="97"/>
    </location>
</feature>
<evidence type="ECO:0000313" key="5">
    <source>
        <dbReference type="Proteomes" id="UP000775213"/>
    </source>
</evidence>
<dbReference type="PANTHER" id="PTHR12832">
    <property type="entry name" value="TESTIS-SPECIFIC PROTEIN PBS13 T-COMPLEX 11"/>
    <property type="match status" value="1"/>
</dbReference>
<dbReference type="InterPro" id="IPR008862">
    <property type="entry name" value="Tcp11"/>
</dbReference>
<dbReference type="Pfam" id="PF05794">
    <property type="entry name" value="Tcp11"/>
    <property type="match status" value="1"/>
</dbReference>
<dbReference type="EMBL" id="JAGFBR010000010">
    <property type="protein sequence ID" value="KAH0460716.1"/>
    <property type="molecule type" value="Genomic_DNA"/>
</dbReference>
<feature type="region of interest" description="Disordered" evidence="3">
    <location>
        <begin position="18"/>
        <end position="38"/>
    </location>
</feature>
<keyword evidence="5" id="KW-1185">Reference proteome</keyword>
<dbReference type="Proteomes" id="UP000775213">
    <property type="component" value="Unassembled WGS sequence"/>
</dbReference>
<evidence type="ECO:0000313" key="4">
    <source>
        <dbReference type="EMBL" id="KAH0460716.1"/>
    </source>
</evidence>
<evidence type="ECO:0000256" key="1">
    <source>
        <dbReference type="ARBA" id="ARBA00010954"/>
    </source>
</evidence>
<keyword evidence="2" id="KW-0175">Coiled coil</keyword>
<evidence type="ECO:0008006" key="6">
    <source>
        <dbReference type="Google" id="ProtNLM"/>
    </source>
</evidence>
<proteinExistence type="inferred from homology"/>
<evidence type="ECO:0000256" key="3">
    <source>
        <dbReference type="SAM" id="MobiDB-lite"/>
    </source>
</evidence>
<feature type="coiled-coil region" evidence="2">
    <location>
        <begin position="206"/>
        <end position="269"/>
    </location>
</feature>
<evidence type="ECO:0000256" key="2">
    <source>
        <dbReference type="SAM" id="Coils"/>
    </source>
</evidence>
<name>A0AAV7GXC4_DENCH</name>
<dbReference type="PANTHER" id="PTHR12832:SF11">
    <property type="entry name" value="LD23868P"/>
    <property type="match status" value="1"/>
</dbReference>
<feature type="region of interest" description="Disordered" evidence="3">
    <location>
        <begin position="657"/>
        <end position="676"/>
    </location>
</feature>
<protein>
    <recommendedName>
        <fullName evidence="6">T-complex protein 11-like protein</fullName>
    </recommendedName>
</protein>
<dbReference type="AlphaFoldDB" id="A0AAV7GXC4"/>
<comment type="similarity">
    <text evidence="1">Belongs to the TCP11 family.</text>
</comment>
<gene>
    <name evidence="4" type="ORF">IEQ34_011379</name>
</gene>